<evidence type="ECO:0000256" key="3">
    <source>
        <dbReference type="ARBA" id="ARBA00008831"/>
    </source>
</evidence>
<evidence type="ECO:0000256" key="10">
    <source>
        <dbReference type="ARBA" id="ARBA00023011"/>
    </source>
</evidence>
<keyword evidence="12 17" id="KW-1207">Sterol metabolism</keyword>
<keyword evidence="11 16" id="KW-0443">Lipid metabolism</keyword>
<dbReference type="Gene3D" id="3.30.70.890">
    <property type="entry name" value="GHMP kinase, C-terminal domain"/>
    <property type="match status" value="1"/>
</dbReference>
<evidence type="ECO:0000313" key="21">
    <source>
        <dbReference type="Proteomes" id="UP000225706"/>
    </source>
</evidence>
<keyword evidence="17" id="KW-0152">Cholesterol biosynthesis</keyword>
<dbReference type="FunFam" id="3.30.70.890:FF:000005">
    <property type="entry name" value="Diphosphomevalonate decarboxylase"/>
    <property type="match status" value="1"/>
</dbReference>
<evidence type="ECO:0000256" key="14">
    <source>
        <dbReference type="ARBA" id="ARBA00023239"/>
    </source>
</evidence>
<dbReference type="InterPro" id="IPR014721">
    <property type="entry name" value="Ribsml_uS5_D2-typ_fold_subgr"/>
</dbReference>
<evidence type="ECO:0000256" key="5">
    <source>
        <dbReference type="ARBA" id="ARBA00019335"/>
    </source>
</evidence>
<dbReference type="FunFam" id="3.30.230.10:FF:000018">
    <property type="entry name" value="Diphosphomevalonate decarboxylase"/>
    <property type="match status" value="1"/>
</dbReference>
<comment type="pathway">
    <text evidence="2 17">Steroid biosynthesis; cholesterol biosynthesis.</text>
</comment>
<dbReference type="GO" id="GO:0005829">
    <property type="term" value="C:cytosol"/>
    <property type="evidence" value="ECO:0007669"/>
    <property type="project" value="InterPro"/>
</dbReference>
<evidence type="ECO:0000256" key="9">
    <source>
        <dbReference type="ARBA" id="ARBA00022955"/>
    </source>
</evidence>
<comment type="catalytic activity">
    <reaction evidence="15 16 17">
        <text>(R)-5-diphosphomevalonate + ATP = isopentenyl diphosphate + ADP + phosphate + CO2</text>
        <dbReference type="Rhea" id="RHEA:23732"/>
        <dbReference type="ChEBI" id="CHEBI:16526"/>
        <dbReference type="ChEBI" id="CHEBI:30616"/>
        <dbReference type="ChEBI" id="CHEBI:43474"/>
        <dbReference type="ChEBI" id="CHEBI:57557"/>
        <dbReference type="ChEBI" id="CHEBI:128769"/>
        <dbReference type="ChEBI" id="CHEBI:456216"/>
        <dbReference type="EC" id="4.1.1.33"/>
    </reaction>
</comment>
<feature type="domain" description="Mvd1 C-terminal" evidence="18">
    <location>
        <begin position="197"/>
        <end position="382"/>
    </location>
</feature>
<gene>
    <name evidence="20" type="primary">Mvd</name>
    <name evidence="20" type="ORF">AWC38_SpisGene19186</name>
</gene>
<dbReference type="GO" id="GO:0004163">
    <property type="term" value="F:diphosphomevalonate decarboxylase activity"/>
    <property type="evidence" value="ECO:0007669"/>
    <property type="project" value="UniProtKB-UniRule"/>
</dbReference>
<keyword evidence="7 16" id="KW-0547">Nucleotide-binding</keyword>
<comment type="function">
    <text evidence="1 17">Catalyzes the ATP dependent decarboxylation of (R)-5-diphosphomevalonate to form isopentenyl diphosphate (IPP). Functions in the mevalonate (MVA) pathway leading to isopentenyl diphosphate (IPP), a key precursor for the biosynthesis of isoprenoids and sterol synthesis.</text>
</comment>
<keyword evidence="6 17" id="KW-0444">Lipid biosynthesis</keyword>
<dbReference type="Gene3D" id="3.30.230.10">
    <property type="match status" value="1"/>
</dbReference>
<dbReference type="InterPro" id="IPR036554">
    <property type="entry name" value="GHMP_kinase_C_sf"/>
</dbReference>
<dbReference type="NCBIfam" id="TIGR01240">
    <property type="entry name" value="mevDPdecarb"/>
    <property type="match status" value="1"/>
</dbReference>
<evidence type="ECO:0000256" key="13">
    <source>
        <dbReference type="ARBA" id="ARBA00023221"/>
    </source>
</evidence>
<evidence type="ECO:0000256" key="16">
    <source>
        <dbReference type="PIRNR" id="PIRNR015950"/>
    </source>
</evidence>
<evidence type="ECO:0000256" key="2">
    <source>
        <dbReference type="ARBA" id="ARBA00004770"/>
    </source>
</evidence>
<dbReference type="InterPro" id="IPR041431">
    <property type="entry name" value="Mvd1_C"/>
</dbReference>
<proteinExistence type="inferred from homology"/>
<evidence type="ECO:0000256" key="6">
    <source>
        <dbReference type="ARBA" id="ARBA00022516"/>
    </source>
</evidence>
<dbReference type="STRING" id="50429.A0A2B4RH94"/>
<comment type="similarity">
    <text evidence="3 16 17">Belongs to the diphosphomevalonate decarboxylase family.</text>
</comment>
<keyword evidence="17" id="KW-0153">Cholesterol metabolism</keyword>
<evidence type="ECO:0000256" key="15">
    <source>
        <dbReference type="ARBA" id="ARBA00048154"/>
    </source>
</evidence>
<feature type="domain" description="Diphosphomevalonate decarboxylase-like N-terminal" evidence="19">
    <location>
        <begin position="23"/>
        <end position="183"/>
    </location>
</feature>
<dbReference type="InterPro" id="IPR029765">
    <property type="entry name" value="Mev_diP_decarb"/>
</dbReference>
<evidence type="ECO:0000256" key="17">
    <source>
        <dbReference type="RuleBase" id="RU363086"/>
    </source>
</evidence>
<evidence type="ECO:0000256" key="12">
    <source>
        <dbReference type="ARBA" id="ARBA00023166"/>
    </source>
</evidence>
<dbReference type="Pfam" id="PF18376">
    <property type="entry name" value="MDD_C"/>
    <property type="match status" value="1"/>
</dbReference>
<evidence type="ECO:0000256" key="7">
    <source>
        <dbReference type="ARBA" id="ARBA00022741"/>
    </source>
</evidence>
<evidence type="ECO:0000256" key="4">
    <source>
        <dbReference type="ARBA" id="ARBA00012296"/>
    </source>
</evidence>
<dbReference type="PANTHER" id="PTHR10977:SF3">
    <property type="entry name" value="DIPHOSPHOMEVALONATE DECARBOXYLASE"/>
    <property type="match status" value="1"/>
</dbReference>
<dbReference type="PANTHER" id="PTHR10977">
    <property type="entry name" value="DIPHOSPHOMEVALONATE DECARBOXYLASE"/>
    <property type="match status" value="1"/>
</dbReference>
<dbReference type="UniPathway" id="UPA00063"/>
<sequence>MADESCSKRFKRSDGVKMVTCQAPVNIAIIKYWGKRNEQLILPLNSSLSVTLDKKELHSSTTVAVSGDFPEDCLWLNGRKHNIAEIPRIQKCLAAMRKLSHNESLRECCIHICSQNNFPTAAGLASSAAGYSCLVFALSRLLQVKGDLSRIARQGSGSACRSVYGGFVEWEKGEKEDGSDSIAKQIAAKDHWPELRVLILVVNELKKGTSSTDGMKRSVETSDLLKFRSEFCVPERLKVMKKAILERDFETFAKTTMKESNQLHAVCQDTYPPITPPYMNQTSHGVVQLVTLCNNFYGQIKVAYTFDAGPNAFLFLMEKDIAEILSLIRHFFPPETDRGFIQGLEIKSQTELNKNLLKSITIEPSPGAVKYVISTKVGSGPSELGQEFSLLDENGLPKSYW</sequence>
<dbReference type="GO" id="GO:0019287">
    <property type="term" value="P:isopentenyl diphosphate biosynthetic process, mevalonate pathway"/>
    <property type="evidence" value="ECO:0007669"/>
    <property type="project" value="UniProtKB-UniRule"/>
</dbReference>
<keyword evidence="9 17" id="KW-0752">Steroid biosynthesis</keyword>
<dbReference type="EC" id="4.1.1.33" evidence="4 16"/>
<dbReference type="Pfam" id="PF22700">
    <property type="entry name" value="MVD-like_N"/>
    <property type="match status" value="1"/>
</dbReference>
<dbReference type="EMBL" id="LSMT01000538">
    <property type="protein sequence ID" value="PFX16536.1"/>
    <property type="molecule type" value="Genomic_DNA"/>
</dbReference>
<evidence type="ECO:0000256" key="1">
    <source>
        <dbReference type="ARBA" id="ARBA00003812"/>
    </source>
</evidence>
<dbReference type="Proteomes" id="UP000225706">
    <property type="component" value="Unassembled WGS sequence"/>
</dbReference>
<accession>A0A2B4RH94</accession>
<evidence type="ECO:0000256" key="11">
    <source>
        <dbReference type="ARBA" id="ARBA00023098"/>
    </source>
</evidence>
<evidence type="ECO:0000256" key="8">
    <source>
        <dbReference type="ARBA" id="ARBA00022840"/>
    </source>
</evidence>
<protein>
    <recommendedName>
        <fullName evidence="5 16">Diphosphomevalonate decarboxylase</fullName>
        <ecNumber evidence="4 16">4.1.1.33</ecNumber>
    </recommendedName>
</protein>
<dbReference type="InterPro" id="IPR020568">
    <property type="entry name" value="Ribosomal_Su5_D2-typ_SF"/>
</dbReference>
<dbReference type="GO" id="GO:0005524">
    <property type="term" value="F:ATP binding"/>
    <property type="evidence" value="ECO:0007669"/>
    <property type="project" value="UniProtKB-UniRule"/>
</dbReference>
<keyword evidence="14 16" id="KW-0456">Lyase</keyword>
<dbReference type="PIRSF" id="PIRSF015950">
    <property type="entry name" value="Mev_P_decrbx"/>
    <property type="match status" value="1"/>
</dbReference>
<dbReference type="SUPFAM" id="SSF55060">
    <property type="entry name" value="GHMP Kinase, C-terminal domain"/>
    <property type="match status" value="1"/>
</dbReference>
<evidence type="ECO:0000259" key="19">
    <source>
        <dbReference type="Pfam" id="PF22700"/>
    </source>
</evidence>
<dbReference type="InterPro" id="IPR005935">
    <property type="entry name" value="Mev_decarb"/>
</dbReference>
<evidence type="ECO:0000313" key="20">
    <source>
        <dbReference type="EMBL" id="PFX16536.1"/>
    </source>
</evidence>
<dbReference type="SUPFAM" id="SSF54211">
    <property type="entry name" value="Ribosomal protein S5 domain 2-like"/>
    <property type="match status" value="1"/>
</dbReference>
<dbReference type="GO" id="GO:0006695">
    <property type="term" value="P:cholesterol biosynthetic process"/>
    <property type="evidence" value="ECO:0007669"/>
    <property type="project" value="UniProtKB-UniPathway"/>
</dbReference>
<dbReference type="OrthoDB" id="10253702at2759"/>
<keyword evidence="21" id="KW-1185">Reference proteome</keyword>
<organism evidence="20 21">
    <name type="scientific">Stylophora pistillata</name>
    <name type="common">Smooth cauliflower coral</name>
    <dbReference type="NCBI Taxonomy" id="50429"/>
    <lineage>
        <taxon>Eukaryota</taxon>
        <taxon>Metazoa</taxon>
        <taxon>Cnidaria</taxon>
        <taxon>Anthozoa</taxon>
        <taxon>Hexacorallia</taxon>
        <taxon>Scleractinia</taxon>
        <taxon>Astrocoeniina</taxon>
        <taxon>Pocilloporidae</taxon>
        <taxon>Stylophora</taxon>
    </lineage>
</organism>
<name>A0A2B4RH94_STYPI</name>
<dbReference type="InterPro" id="IPR053859">
    <property type="entry name" value="MVD-like_N"/>
</dbReference>
<keyword evidence="8 16" id="KW-0067">ATP-binding</keyword>
<keyword evidence="13 17" id="KW-0753">Steroid metabolism</keyword>
<reference evidence="21" key="1">
    <citation type="journal article" date="2017" name="bioRxiv">
        <title>Comparative analysis of the genomes of Stylophora pistillata and Acropora digitifera provides evidence for extensive differences between species of corals.</title>
        <authorList>
            <person name="Voolstra C.R."/>
            <person name="Li Y."/>
            <person name="Liew Y.J."/>
            <person name="Baumgarten S."/>
            <person name="Zoccola D."/>
            <person name="Flot J.-F."/>
            <person name="Tambutte S."/>
            <person name="Allemand D."/>
            <person name="Aranda M."/>
        </authorList>
    </citation>
    <scope>NUCLEOTIDE SEQUENCE [LARGE SCALE GENOMIC DNA]</scope>
</reference>
<evidence type="ECO:0000259" key="18">
    <source>
        <dbReference type="Pfam" id="PF18376"/>
    </source>
</evidence>
<comment type="caution">
    <text evidence="20">The sequence shown here is derived from an EMBL/GenBank/DDBJ whole genome shotgun (WGS) entry which is preliminary data.</text>
</comment>
<keyword evidence="10 17" id="KW-0756">Sterol biosynthesis</keyword>
<dbReference type="AlphaFoldDB" id="A0A2B4RH94"/>